<evidence type="ECO:0000313" key="3">
    <source>
        <dbReference type="Proteomes" id="UP000325315"/>
    </source>
</evidence>
<evidence type="ECO:0000256" key="1">
    <source>
        <dbReference type="SAM" id="Phobius"/>
    </source>
</evidence>
<protein>
    <submittedName>
        <fullName evidence="2">MIP18 family protein isoform X1</fullName>
    </submittedName>
</protein>
<evidence type="ECO:0000313" key="2">
    <source>
        <dbReference type="EMBL" id="KAA3466158.1"/>
    </source>
</evidence>
<dbReference type="EMBL" id="SMMG02000007">
    <property type="protein sequence ID" value="KAA3466158.1"/>
    <property type="molecule type" value="Genomic_DNA"/>
</dbReference>
<dbReference type="OrthoDB" id="1002456at2759"/>
<keyword evidence="1" id="KW-1133">Transmembrane helix</keyword>
<dbReference type="Proteomes" id="UP000325315">
    <property type="component" value="Unassembled WGS sequence"/>
</dbReference>
<organism evidence="2 3">
    <name type="scientific">Gossypium australe</name>
    <dbReference type="NCBI Taxonomy" id="47621"/>
    <lineage>
        <taxon>Eukaryota</taxon>
        <taxon>Viridiplantae</taxon>
        <taxon>Streptophyta</taxon>
        <taxon>Embryophyta</taxon>
        <taxon>Tracheophyta</taxon>
        <taxon>Spermatophyta</taxon>
        <taxon>Magnoliopsida</taxon>
        <taxon>eudicotyledons</taxon>
        <taxon>Gunneridae</taxon>
        <taxon>Pentapetalae</taxon>
        <taxon>rosids</taxon>
        <taxon>malvids</taxon>
        <taxon>Malvales</taxon>
        <taxon>Malvaceae</taxon>
        <taxon>Malvoideae</taxon>
        <taxon>Gossypium</taxon>
    </lineage>
</organism>
<dbReference type="AlphaFoldDB" id="A0A5B6VAE2"/>
<feature type="transmembrane region" description="Helical" evidence="1">
    <location>
        <begin position="38"/>
        <end position="60"/>
    </location>
</feature>
<sequence>MYGHVDVEHFLATKFCPQRRLSVSSIAKSLSAQSVKGLWAVCCFLSFRIVLVLFMFWLLFQDPFLLLFSLDWIVRFEETKVKVNEMNHIMSKITKHKLNGTNYFDWSKMIFIYLRSIDKDNHSIDDPLTDEKSRHG</sequence>
<comment type="caution">
    <text evidence="2">The sequence shown here is derived from an EMBL/GenBank/DDBJ whole genome shotgun (WGS) entry which is preliminary data.</text>
</comment>
<keyword evidence="3" id="KW-1185">Reference proteome</keyword>
<keyword evidence="1" id="KW-0812">Transmembrane</keyword>
<accession>A0A5B6VAE2</accession>
<proteinExistence type="predicted"/>
<keyword evidence="1" id="KW-0472">Membrane</keyword>
<reference evidence="3" key="1">
    <citation type="journal article" date="2019" name="Plant Biotechnol. J.">
        <title>Genome sequencing of the Australian wild diploid species Gossypium australe highlights disease resistance and delayed gland morphogenesis.</title>
        <authorList>
            <person name="Cai Y."/>
            <person name="Cai X."/>
            <person name="Wang Q."/>
            <person name="Wang P."/>
            <person name="Zhang Y."/>
            <person name="Cai C."/>
            <person name="Xu Y."/>
            <person name="Wang K."/>
            <person name="Zhou Z."/>
            <person name="Wang C."/>
            <person name="Geng S."/>
            <person name="Li B."/>
            <person name="Dong Q."/>
            <person name="Hou Y."/>
            <person name="Wang H."/>
            <person name="Ai P."/>
            <person name="Liu Z."/>
            <person name="Yi F."/>
            <person name="Sun M."/>
            <person name="An G."/>
            <person name="Cheng J."/>
            <person name="Zhang Y."/>
            <person name="Shi Q."/>
            <person name="Xie Y."/>
            <person name="Shi X."/>
            <person name="Chang Y."/>
            <person name="Huang F."/>
            <person name="Chen Y."/>
            <person name="Hong S."/>
            <person name="Mi L."/>
            <person name="Sun Q."/>
            <person name="Zhang L."/>
            <person name="Zhou B."/>
            <person name="Peng R."/>
            <person name="Zhang X."/>
            <person name="Liu F."/>
        </authorList>
    </citation>
    <scope>NUCLEOTIDE SEQUENCE [LARGE SCALE GENOMIC DNA]</scope>
    <source>
        <strain evidence="3">cv. PA1801</strain>
    </source>
</reference>
<name>A0A5B6VAE2_9ROSI</name>
<gene>
    <name evidence="2" type="ORF">EPI10_001272</name>
</gene>